<evidence type="ECO:0000256" key="3">
    <source>
        <dbReference type="ARBA" id="ARBA00023163"/>
    </source>
</evidence>
<dbReference type="RefSeq" id="WP_037374686.1">
    <property type="nucleotide sequence ID" value="NZ_PKUN01000002.1"/>
</dbReference>
<keyword evidence="2" id="KW-0238">DNA-binding</keyword>
<dbReference type="PROSITE" id="PS01117">
    <property type="entry name" value="HTH_MARR_1"/>
    <property type="match status" value="1"/>
</dbReference>
<dbReference type="InterPro" id="IPR052067">
    <property type="entry name" value="Metal_resp_HTH_trans_reg"/>
</dbReference>
<dbReference type="PROSITE" id="PS50995">
    <property type="entry name" value="HTH_MARR_2"/>
    <property type="match status" value="1"/>
</dbReference>
<accession>A0A2N6D0C4</accession>
<dbReference type="SMART" id="SM00347">
    <property type="entry name" value="HTH_MARR"/>
    <property type="match status" value="1"/>
</dbReference>
<reference evidence="5 6" key="1">
    <citation type="submission" date="2017-11" db="EMBL/GenBank/DDBJ databases">
        <title>Genome-resolved metagenomics identifies genetic mobility, metabolic interactions, and unexpected diversity in perchlorate-reducing communities.</title>
        <authorList>
            <person name="Barnum T.P."/>
            <person name="Figueroa I.A."/>
            <person name="Carlstrom C.I."/>
            <person name="Lucas L.N."/>
            <person name="Engelbrektson A.L."/>
            <person name="Coates J.D."/>
        </authorList>
    </citation>
    <scope>NUCLEOTIDE SEQUENCE [LARGE SCALE GENOMIC DNA]</scope>
    <source>
        <strain evidence="5">BM301</strain>
    </source>
</reference>
<dbReference type="PANTHER" id="PTHR35790:SF4">
    <property type="entry name" value="HTH-TYPE TRANSCRIPTIONAL REGULATOR PCHR"/>
    <property type="match status" value="1"/>
</dbReference>
<name>A0A2N6D0C4_9GAMM</name>
<protein>
    <submittedName>
        <fullName evidence="5">MarR family transcriptional regulator</fullName>
    </submittedName>
</protein>
<dbReference type="AlphaFoldDB" id="A0A2N6D0C4"/>
<dbReference type="InterPro" id="IPR000835">
    <property type="entry name" value="HTH_MarR-typ"/>
</dbReference>
<gene>
    <name evidence="5" type="ORF">C0630_02850</name>
</gene>
<keyword evidence="3" id="KW-0804">Transcription</keyword>
<dbReference type="PANTHER" id="PTHR35790">
    <property type="entry name" value="HTH-TYPE TRANSCRIPTIONAL REGULATOR PCHR"/>
    <property type="match status" value="1"/>
</dbReference>
<evidence type="ECO:0000259" key="4">
    <source>
        <dbReference type="PROSITE" id="PS50995"/>
    </source>
</evidence>
<comment type="caution">
    <text evidence="5">The sequence shown here is derived from an EMBL/GenBank/DDBJ whole genome shotgun (WGS) entry which is preliminary data.</text>
</comment>
<proteinExistence type="predicted"/>
<feature type="domain" description="HTH marR-type" evidence="4">
    <location>
        <begin position="1"/>
        <end position="137"/>
    </location>
</feature>
<dbReference type="PRINTS" id="PR00598">
    <property type="entry name" value="HTHMARR"/>
</dbReference>
<evidence type="ECO:0000313" key="5">
    <source>
        <dbReference type="EMBL" id="PLX63112.1"/>
    </source>
</evidence>
<dbReference type="InterPro" id="IPR036390">
    <property type="entry name" value="WH_DNA-bd_sf"/>
</dbReference>
<dbReference type="Proteomes" id="UP000235015">
    <property type="component" value="Unassembled WGS sequence"/>
</dbReference>
<dbReference type="EMBL" id="PKUN01000002">
    <property type="protein sequence ID" value="PLX63112.1"/>
    <property type="molecule type" value="Genomic_DNA"/>
</dbReference>
<organism evidence="5 6">
    <name type="scientific">Sedimenticola selenatireducens</name>
    <dbReference type="NCBI Taxonomy" id="191960"/>
    <lineage>
        <taxon>Bacteria</taxon>
        <taxon>Pseudomonadati</taxon>
        <taxon>Pseudomonadota</taxon>
        <taxon>Gammaproteobacteria</taxon>
        <taxon>Chromatiales</taxon>
        <taxon>Sedimenticolaceae</taxon>
        <taxon>Sedimenticola</taxon>
    </lineage>
</organism>
<dbReference type="GO" id="GO:0003677">
    <property type="term" value="F:DNA binding"/>
    <property type="evidence" value="ECO:0007669"/>
    <property type="project" value="UniProtKB-KW"/>
</dbReference>
<evidence type="ECO:0000256" key="1">
    <source>
        <dbReference type="ARBA" id="ARBA00023015"/>
    </source>
</evidence>
<evidence type="ECO:0000313" key="6">
    <source>
        <dbReference type="Proteomes" id="UP000235015"/>
    </source>
</evidence>
<dbReference type="InterPro" id="IPR036388">
    <property type="entry name" value="WH-like_DNA-bd_sf"/>
</dbReference>
<dbReference type="InterPro" id="IPR023187">
    <property type="entry name" value="Tscrpt_reg_MarR-type_CS"/>
</dbReference>
<keyword evidence="1" id="KW-0805">Transcription regulation</keyword>
<dbReference type="STRING" id="1111735.GCA_000428045_02749"/>
<dbReference type="Gene3D" id="1.10.10.10">
    <property type="entry name" value="Winged helix-like DNA-binding domain superfamily/Winged helix DNA-binding domain"/>
    <property type="match status" value="1"/>
</dbReference>
<evidence type="ECO:0000256" key="2">
    <source>
        <dbReference type="ARBA" id="ARBA00023125"/>
    </source>
</evidence>
<dbReference type="SUPFAM" id="SSF46785">
    <property type="entry name" value="Winged helix' DNA-binding domain"/>
    <property type="match status" value="1"/>
</dbReference>
<dbReference type="Pfam" id="PF01047">
    <property type="entry name" value="MarR"/>
    <property type="match status" value="1"/>
</dbReference>
<sequence>MKLASFLPYRFSVLTHNISQSIASIYSSRFHISAQEWRIIANLGNGPPQSANEIGSHVNLDKVQMSRALTKLIKKGLVLRTFDKLDKRKSSLKLSRKGLQLYEKIVPIALERERQLIAVLNRQERAQLDAILEKLERRAEALNTLKVD</sequence>
<dbReference type="GO" id="GO:0003700">
    <property type="term" value="F:DNA-binding transcription factor activity"/>
    <property type="evidence" value="ECO:0007669"/>
    <property type="project" value="InterPro"/>
</dbReference>